<comment type="caution">
    <text evidence="11">The sequence shown here is derived from an EMBL/GenBank/DDBJ whole genome shotgun (WGS) entry which is preliminary data.</text>
</comment>
<evidence type="ECO:0000256" key="9">
    <source>
        <dbReference type="SAM" id="MobiDB-lite"/>
    </source>
</evidence>
<dbReference type="InterPro" id="IPR016024">
    <property type="entry name" value="ARM-type_fold"/>
</dbReference>
<keyword evidence="6" id="KW-0677">Repeat</keyword>
<dbReference type="InterPro" id="IPR057941">
    <property type="entry name" value="TPR_TNPO3_IPO13_2nd"/>
</dbReference>
<feature type="domain" description="Importin N-terminal" evidence="10">
    <location>
        <begin position="26"/>
        <end position="91"/>
    </location>
</feature>
<evidence type="ECO:0000256" key="1">
    <source>
        <dbReference type="ARBA" id="ARBA00004123"/>
    </source>
</evidence>
<dbReference type="PANTHER" id="PTHR12363:SF33">
    <property type="entry name" value="IMPORTIN-13"/>
    <property type="match status" value="1"/>
</dbReference>
<evidence type="ECO:0000256" key="5">
    <source>
        <dbReference type="ARBA" id="ARBA00022448"/>
    </source>
</evidence>
<evidence type="ECO:0000313" key="11">
    <source>
        <dbReference type="EMBL" id="KAG2229144.1"/>
    </source>
</evidence>
<organism evidence="11 12">
    <name type="scientific">Thamnidium elegans</name>
    <dbReference type="NCBI Taxonomy" id="101142"/>
    <lineage>
        <taxon>Eukaryota</taxon>
        <taxon>Fungi</taxon>
        <taxon>Fungi incertae sedis</taxon>
        <taxon>Mucoromycota</taxon>
        <taxon>Mucoromycotina</taxon>
        <taxon>Mucoromycetes</taxon>
        <taxon>Mucorales</taxon>
        <taxon>Mucorineae</taxon>
        <taxon>Mucoraceae</taxon>
        <taxon>Thamnidium</taxon>
    </lineage>
</organism>
<accession>A0A8H7SGR9</accession>
<comment type="subunit">
    <text evidence="3">Interacts with UBC9, RAN, RBM8A, eIF-1A and PAX6.</text>
</comment>
<gene>
    <name evidence="11" type="ORF">INT48_008096</name>
</gene>
<dbReference type="GO" id="GO:0005634">
    <property type="term" value="C:nucleus"/>
    <property type="evidence" value="ECO:0007669"/>
    <property type="project" value="UniProtKB-SubCell"/>
</dbReference>
<feature type="region of interest" description="Disordered" evidence="9">
    <location>
        <begin position="1267"/>
        <end position="1394"/>
    </location>
</feature>
<dbReference type="Pfam" id="PF18773">
    <property type="entry name" value="Importin_rep"/>
    <property type="match status" value="1"/>
</dbReference>
<proteinExistence type="inferred from homology"/>
<comment type="similarity">
    <text evidence="2">Belongs to the importin beta family.</text>
</comment>
<dbReference type="Pfam" id="PF18806">
    <property type="entry name" value="Importin_rep_3"/>
    <property type="match status" value="1"/>
</dbReference>
<dbReference type="Proteomes" id="UP000613177">
    <property type="component" value="Unassembled WGS sequence"/>
</dbReference>
<dbReference type="GO" id="GO:0006606">
    <property type="term" value="P:protein import into nucleus"/>
    <property type="evidence" value="ECO:0007669"/>
    <property type="project" value="TreeGrafter"/>
</dbReference>
<feature type="compositionally biased region" description="Low complexity" evidence="9">
    <location>
        <begin position="1297"/>
        <end position="1322"/>
    </location>
</feature>
<dbReference type="InterPro" id="IPR001494">
    <property type="entry name" value="Importin-beta_N"/>
</dbReference>
<dbReference type="SMART" id="SM00913">
    <property type="entry name" value="IBN_N"/>
    <property type="match status" value="1"/>
</dbReference>
<evidence type="ECO:0000256" key="3">
    <source>
        <dbReference type="ARBA" id="ARBA00011422"/>
    </source>
</evidence>
<dbReference type="Pfam" id="PF24140">
    <property type="entry name" value="TPR_TNPO3_IPO13_3rd"/>
    <property type="match status" value="1"/>
</dbReference>
<evidence type="ECO:0000256" key="4">
    <source>
        <dbReference type="ARBA" id="ARBA00016020"/>
    </source>
</evidence>
<protein>
    <recommendedName>
        <fullName evidence="4">Importin-13</fullName>
    </recommendedName>
</protein>
<dbReference type="InterPro" id="IPR057942">
    <property type="entry name" value="TPR_TNPO3_IPO13_3rd"/>
</dbReference>
<evidence type="ECO:0000256" key="2">
    <source>
        <dbReference type="ARBA" id="ARBA00007991"/>
    </source>
</evidence>
<feature type="compositionally biased region" description="Low complexity" evidence="9">
    <location>
        <begin position="1339"/>
        <end position="1353"/>
    </location>
</feature>
<evidence type="ECO:0000256" key="6">
    <source>
        <dbReference type="ARBA" id="ARBA00022737"/>
    </source>
</evidence>
<dbReference type="InterPro" id="IPR013598">
    <property type="entry name" value="Exportin-1/Importin-b-like"/>
</dbReference>
<dbReference type="PROSITE" id="PS50166">
    <property type="entry name" value="IMPORTIN_B_NT"/>
    <property type="match status" value="1"/>
</dbReference>
<dbReference type="InterPro" id="IPR040709">
    <property type="entry name" value="Importin_rep_1"/>
</dbReference>
<dbReference type="GO" id="GO:0005737">
    <property type="term" value="C:cytoplasm"/>
    <property type="evidence" value="ECO:0007669"/>
    <property type="project" value="TreeGrafter"/>
</dbReference>
<dbReference type="Pfam" id="PF24138">
    <property type="entry name" value="TPR_TNPO3_IPO13_2nd"/>
    <property type="match status" value="1"/>
</dbReference>
<keyword evidence="5" id="KW-0813">Transport</keyword>
<comment type="subcellular location">
    <subcellularLocation>
        <location evidence="1">Nucleus</location>
    </subcellularLocation>
</comment>
<name>A0A8H7SGR9_9FUNG</name>
<dbReference type="InterPro" id="IPR040520">
    <property type="entry name" value="Importin_rep_3"/>
</dbReference>
<reference evidence="11" key="1">
    <citation type="submission" date="2021-01" db="EMBL/GenBank/DDBJ databases">
        <title>Metabolic potential, ecology and presence of endohyphal bacteria is reflected in genomic diversity of Mucoromycotina.</title>
        <authorList>
            <person name="Muszewska A."/>
            <person name="Okrasinska A."/>
            <person name="Steczkiewicz K."/>
            <person name="Drgas O."/>
            <person name="Orlowska M."/>
            <person name="Perlinska-Lenart U."/>
            <person name="Aleksandrzak-Piekarczyk T."/>
            <person name="Szatraj K."/>
            <person name="Zielenkiewicz U."/>
            <person name="Pilsyk S."/>
            <person name="Malc E."/>
            <person name="Mieczkowski P."/>
            <person name="Kruszewska J.S."/>
            <person name="Biernat P."/>
            <person name="Pawlowska J."/>
        </authorList>
    </citation>
    <scope>NUCLEOTIDE SEQUENCE</scope>
    <source>
        <strain evidence="11">WA0000018081</strain>
    </source>
</reference>
<evidence type="ECO:0000313" key="12">
    <source>
        <dbReference type="Proteomes" id="UP000613177"/>
    </source>
</evidence>
<feature type="region of interest" description="Disordered" evidence="9">
    <location>
        <begin position="1220"/>
        <end position="1247"/>
    </location>
</feature>
<keyword evidence="12" id="KW-1185">Reference proteome</keyword>
<sequence>MESPLQVERLIGQLYSSSDANITKLIQEQLQSLQKQPYAWEIASQLLGSQSEQCRFFGAHTFQVKITRDWDTLPEDRIDWLRDELLGWIVRLCGGPVFVTTKLCLALIAYAFHTVPDQWPHFITATVDALQVGSQVYGVPNEPIQSAILEFFTLVPEEVANANIMGGRKLQLIGEIKDSIPLVLSKLSEFLFSNTDVFIQQKAMRCLQSWIQYGFDLEAAYPLLQKVMSLLGDEVLFEPAVEVLLESMQQASWTRYQTYRNDLLACFTSDDMKSKFTVSIAEEDEETGKLLAKLFTGFGETYTDYIVTQLAEPKMNDLMSMLIQLTGYQGYFPIDQEVSEIPLNFWYVLQETLFDESVLPVNKTDKWRMECGQTAMAMYRGLVKILIKNARYPEEEVWNTWDKDVKDKFKIWRRDLGDTMINPYYVLREEMLAILLDHSLYIITQWSSLPFPSQDLEATLFCLKSISEEISATEDQHIAKFFAQNVLGGIREDSSVRLKNTVLLLIGSLSEWLKVHPQFLGSVMNYIAPCLSDLQLAPAASSAFADICDACREHLVDELDSLMHVYAAMTNSNIKSNIMQKVVESVAGVIQVLPPGRAMAPLMTLTGDILQGISKAMETDRSHARDAVLVQLHYLAACCRGIQSPNDDYQSLTERNSVYDSYANGRMAQLYSTVEGFNEITFAIRESSIQIASAWGTDEDIAKALSHFLELGMKSTSPLLSLNFGDLASLLESSYGLAPFSCWLDTASFMMTVYGGQTTHFERLRDLLFKLTTKTLEFIHDTDAMEHYPDVVDSYFGLISRADFVSQDYEEGSEIANIVDTMMMNMGMQIMEQLLMGIGGRVPRSFSGPLIDVLYKMIGKYMQPCRQWLHTLLATDGFPSMLVTPNDKETFLKGVLGGLGNTSFGIKSPITAKHVVPSHNPIQLAAISNYKLAQLTFAPPDLHSLRKTAVIKNMLHVVYTSTPPEWLQQMTRWQYFTPESLEEMTQEGLEEIFAQYAQTIEAFRPIKPIFQYEDEIFEDEDDGQGDDLWIAEEEIETILPVIEAATTTTTATTKTNNSNNNLDSIFSQPNATLSNESVEFAIVRAPSPLSEKPLPANPVINDDTAKQARRKSGFGKNRLSWTSDTGITSSVVSQNLANEIMSLFDMDFSIDIKVDTAPKLPELPFKPRRRSQQRQSQDMLTTLIPAFEKIALENSFQLFSPANNDVLPQKPKPTLVIRSVPQRSSSLKHRQELLSPPATPDSPVDKSLTKKKSLLRLASLITVKKHHHLPASPEPSPIIQQQQQHQQQSYFNEPVITTTPRKTSTSTVDSTSSSSSWSFVSDNEYKVPQKPLPQPPSSPDLIPTTTTTTITTINDTRARTSSKKKRRSVMEKTMSKRKSNHGLKTLYDVPSPEEKGLSRSKSAFIKIGNGLKAKKAKQIRRTSSAKDILDLQPLYTGEHYHTTNDVNQLYGSSEENVSTSSFVKRMASFNWRIKSRKTIET</sequence>
<dbReference type="SUPFAM" id="SSF48371">
    <property type="entry name" value="ARM repeat"/>
    <property type="match status" value="1"/>
</dbReference>
<dbReference type="PANTHER" id="PTHR12363">
    <property type="entry name" value="TRANSPORTIN 3 AND IMPORTIN 13"/>
    <property type="match status" value="1"/>
</dbReference>
<dbReference type="Pfam" id="PF03810">
    <property type="entry name" value="IBN_N"/>
    <property type="match status" value="1"/>
</dbReference>
<evidence type="ECO:0000256" key="7">
    <source>
        <dbReference type="ARBA" id="ARBA00022927"/>
    </source>
</evidence>
<keyword evidence="7" id="KW-0653">Protein transport</keyword>
<dbReference type="InterPro" id="IPR051345">
    <property type="entry name" value="Importin_beta-like_NTR"/>
</dbReference>
<dbReference type="Pfam" id="PF08389">
    <property type="entry name" value="Xpo1"/>
    <property type="match status" value="1"/>
</dbReference>
<evidence type="ECO:0000259" key="10">
    <source>
        <dbReference type="PROSITE" id="PS50166"/>
    </source>
</evidence>
<dbReference type="Gene3D" id="1.25.10.10">
    <property type="entry name" value="Leucine-rich Repeat Variant"/>
    <property type="match status" value="1"/>
</dbReference>
<dbReference type="InterPro" id="IPR011989">
    <property type="entry name" value="ARM-like"/>
</dbReference>
<dbReference type="EMBL" id="JAEPRE010000305">
    <property type="protein sequence ID" value="KAG2229144.1"/>
    <property type="molecule type" value="Genomic_DNA"/>
</dbReference>
<keyword evidence="8" id="KW-0539">Nucleus</keyword>
<dbReference type="GO" id="GO:0031267">
    <property type="term" value="F:small GTPase binding"/>
    <property type="evidence" value="ECO:0007669"/>
    <property type="project" value="InterPro"/>
</dbReference>
<evidence type="ECO:0000256" key="8">
    <source>
        <dbReference type="ARBA" id="ARBA00023242"/>
    </source>
</evidence>